<dbReference type="InterPro" id="IPR058240">
    <property type="entry name" value="rSAM_sf"/>
</dbReference>
<dbReference type="Proteomes" id="UP000824123">
    <property type="component" value="Unassembled WGS sequence"/>
</dbReference>
<dbReference type="InterPro" id="IPR001989">
    <property type="entry name" value="Radical_activat_CS"/>
</dbReference>
<evidence type="ECO:0000256" key="9">
    <source>
        <dbReference type="ARBA" id="ARBA00023004"/>
    </source>
</evidence>
<dbReference type="EMBL" id="DVNK01000024">
    <property type="protein sequence ID" value="HIU46169.1"/>
    <property type="molecule type" value="Genomic_DNA"/>
</dbReference>
<dbReference type="SFLD" id="SFLDS00029">
    <property type="entry name" value="Radical_SAM"/>
    <property type="match status" value="1"/>
</dbReference>
<reference evidence="14" key="1">
    <citation type="submission" date="2020-10" db="EMBL/GenBank/DDBJ databases">
        <authorList>
            <person name="Gilroy R."/>
        </authorList>
    </citation>
    <scope>NUCLEOTIDE SEQUENCE</scope>
    <source>
        <strain evidence="14">ChiSxjej2B14-8506</strain>
    </source>
</reference>
<evidence type="ECO:0000313" key="15">
    <source>
        <dbReference type="Proteomes" id="UP000824123"/>
    </source>
</evidence>
<reference evidence="14" key="2">
    <citation type="journal article" date="2021" name="PeerJ">
        <title>Extensive microbial diversity within the chicken gut microbiome revealed by metagenomics and culture.</title>
        <authorList>
            <person name="Gilroy R."/>
            <person name="Ravi A."/>
            <person name="Getino M."/>
            <person name="Pursley I."/>
            <person name="Horton D.L."/>
            <person name="Alikhan N.F."/>
            <person name="Baker D."/>
            <person name="Gharbi K."/>
            <person name="Hall N."/>
            <person name="Watson M."/>
            <person name="Adriaenssens E.M."/>
            <person name="Foster-Nyarko E."/>
            <person name="Jarju S."/>
            <person name="Secka A."/>
            <person name="Antonio M."/>
            <person name="Oren A."/>
            <person name="Chaudhuri R.R."/>
            <person name="La Ragione R."/>
            <person name="Hildebrand F."/>
            <person name="Pallen M.J."/>
        </authorList>
    </citation>
    <scope>NUCLEOTIDE SEQUENCE</scope>
    <source>
        <strain evidence="14">ChiSxjej2B14-8506</strain>
    </source>
</reference>
<dbReference type="InterPro" id="IPR013785">
    <property type="entry name" value="Aldolase_TIM"/>
</dbReference>
<dbReference type="SFLD" id="SFLDG01066">
    <property type="entry name" value="organic_radical-activating_enz"/>
    <property type="match status" value="1"/>
</dbReference>
<evidence type="ECO:0000256" key="7">
    <source>
        <dbReference type="ARBA" id="ARBA00022723"/>
    </source>
</evidence>
<dbReference type="InterPro" id="IPR012837">
    <property type="entry name" value="NrdG"/>
</dbReference>
<dbReference type="InterPro" id="IPR034457">
    <property type="entry name" value="Organic_radical-activating"/>
</dbReference>
<dbReference type="GO" id="GO:0051539">
    <property type="term" value="F:4 iron, 4 sulfur cluster binding"/>
    <property type="evidence" value="ECO:0007669"/>
    <property type="project" value="UniProtKB-KW"/>
</dbReference>
<evidence type="ECO:0000256" key="3">
    <source>
        <dbReference type="ARBA" id="ARBA00009777"/>
    </source>
</evidence>
<evidence type="ECO:0000256" key="5">
    <source>
        <dbReference type="ARBA" id="ARBA00022485"/>
    </source>
</evidence>
<evidence type="ECO:0000259" key="13">
    <source>
        <dbReference type="PROSITE" id="PS51918"/>
    </source>
</evidence>
<evidence type="ECO:0000256" key="10">
    <source>
        <dbReference type="ARBA" id="ARBA00023014"/>
    </source>
</evidence>
<evidence type="ECO:0000313" key="14">
    <source>
        <dbReference type="EMBL" id="HIU46169.1"/>
    </source>
</evidence>
<evidence type="ECO:0000256" key="11">
    <source>
        <dbReference type="ARBA" id="ARBA00047365"/>
    </source>
</evidence>
<gene>
    <name evidence="14" type="primary">nrdG</name>
    <name evidence="14" type="ORF">IAC59_02800</name>
</gene>
<comment type="function">
    <text evidence="2 12">Activation of anaerobic ribonucleoside-triphosphate reductase under anaerobic conditions by generation of an organic free radical, using S-adenosylmethionine and reduced flavodoxin as cosubstrates to produce 5'-deoxy-adenosine.</text>
</comment>
<dbReference type="Pfam" id="PF13353">
    <property type="entry name" value="Fer4_12"/>
    <property type="match status" value="1"/>
</dbReference>
<keyword evidence="9" id="KW-0408">Iron</keyword>
<comment type="similarity">
    <text evidence="3 12">Belongs to the organic radical-activating enzymes family.</text>
</comment>
<dbReference type="InterPro" id="IPR007197">
    <property type="entry name" value="rSAM"/>
</dbReference>
<keyword evidence="8 12" id="KW-0560">Oxidoreductase</keyword>
<dbReference type="GO" id="GO:0043365">
    <property type="term" value="F:[formate-C-acetyltransferase]-activating enzyme activity"/>
    <property type="evidence" value="ECO:0007669"/>
    <property type="project" value="InterPro"/>
</dbReference>
<dbReference type="SFLD" id="SFLDG01063">
    <property type="entry name" value="activating_enzymes__group_1"/>
    <property type="match status" value="1"/>
</dbReference>
<dbReference type="SFLD" id="SFLDF00299">
    <property type="entry name" value="anaerobic_ribonucleoside-triph"/>
    <property type="match status" value="1"/>
</dbReference>
<name>A0A9D1LQE2_9FIRM</name>
<feature type="domain" description="Radical SAM core" evidence="13">
    <location>
        <begin position="12"/>
        <end position="162"/>
    </location>
</feature>
<dbReference type="Gene3D" id="3.20.20.70">
    <property type="entry name" value="Aldolase class I"/>
    <property type="match status" value="1"/>
</dbReference>
<accession>A0A9D1LQE2</accession>
<proteinExistence type="inferred from homology"/>
<evidence type="ECO:0000256" key="12">
    <source>
        <dbReference type="PIRNR" id="PIRNR000368"/>
    </source>
</evidence>
<organism evidence="14 15">
    <name type="scientific">Candidatus Fimadaptatus faecigallinarum</name>
    <dbReference type="NCBI Taxonomy" id="2840814"/>
    <lineage>
        <taxon>Bacteria</taxon>
        <taxon>Bacillati</taxon>
        <taxon>Bacillota</taxon>
        <taxon>Clostridia</taxon>
        <taxon>Eubacteriales</taxon>
        <taxon>Candidatus Fimadaptatus</taxon>
    </lineage>
</organism>
<keyword evidence="6" id="KW-0949">S-adenosyl-L-methionine</keyword>
<keyword evidence="10" id="KW-0411">Iron-sulfur</keyword>
<protein>
    <recommendedName>
        <fullName evidence="4 12">Anaerobic ribonucleoside-triphosphate reductase-activating protein</fullName>
        <ecNumber evidence="12">1.97.1.-</ecNumber>
    </recommendedName>
</protein>
<evidence type="ECO:0000256" key="8">
    <source>
        <dbReference type="ARBA" id="ARBA00023002"/>
    </source>
</evidence>
<dbReference type="PANTHER" id="PTHR30352">
    <property type="entry name" value="PYRUVATE FORMATE-LYASE-ACTIVATING ENZYME"/>
    <property type="match status" value="1"/>
</dbReference>
<dbReference type="EC" id="1.97.1.-" evidence="12"/>
<dbReference type="NCBIfam" id="TIGR02491">
    <property type="entry name" value="NrdG"/>
    <property type="match status" value="1"/>
</dbReference>
<evidence type="ECO:0000256" key="4">
    <source>
        <dbReference type="ARBA" id="ARBA00014281"/>
    </source>
</evidence>
<dbReference type="GO" id="GO:0046872">
    <property type="term" value="F:metal ion binding"/>
    <property type="evidence" value="ECO:0007669"/>
    <property type="project" value="UniProtKB-KW"/>
</dbReference>
<comment type="caution">
    <text evidence="14">The sequence shown here is derived from an EMBL/GenBank/DDBJ whole genome shotgun (WGS) entry which is preliminary data.</text>
</comment>
<dbReference type="PROSITE" id="PS01087">
    <property type="entry name" value="RADICAL_ACTIVATING"/>
    <property type="match status" value="1"/>
</dbReference>
<dbReference type="SUPFAM" id="SSF102114">
    <property type="entry name" value="Radical SAM enzymes"/>
    <property type="match status" value="1"/>
</dbReference>
<dbReference type="PROSITE" id="PS51918">
    <property type="entry name" value="RADICAL_SAM"/>
    <property type="match status" value="1"/>
</dbReference>
<comment type="catalytic activity">
    <reaction evidence="11">
        <text>glycyl-[protein] + reduced [flavodoxin] + S-adenosyl-L-methionine = glycin-2-yl radical-[protein] + semiquinone [flavodoxin] + 5'-deoxyadenosine + L-methionine + H(+)</text>
        <dbReference type="Rhea" id="RHEA:61976"/>
        <dbReference type="Rhea" id="RHEA-COMP:10622"/>
        <dbReference type="Rhea" id="RHEA-COMP:14480"/>
        <dbReference type="Rhea" id="RHEA-COMP:15993"/>
        <dbReference type="Rhea" id="RHEA-COMP:15994"/>
        <dbReference type="ChEBI" id="CHEBI:15378"/>
        <dbReference type="ChEBI" id="CHEBI:17319"/>
        <dbReference type="ChEBI" id="CHEBI:29947"/>
        <dbReference type="ChEBI" id="CHEBI:32722"/>
        <dbReference type="ChEBI" id="CHEBI:57618"/>
        <dbReference type="ChEBI" id="CHEBI:57844"/>
        <dbReference type="ChEBI" id="CHEBI:59789"/>
        <dbReference type="ChEBI" id="CHEBI:140311"/>
    </reaction>
</comment>
<evidence type="ECO:0000256" key="2">
    <source>
        <dbReference type="ARBA" id="ARBA00003852"/>
    </source>
</evidence>
<dbReference type="GO" id="GO:0004748">
    <property type="term" value="F:ribonucleoside-diphosphate reductase activity, thioredoxin disulfide as acceptor"/>
    <property type="evidence" value="ECO:0007669"/>
    <property type="project" value="TreeGrafter"/>
</dbReference>
<keyword evidence="7" id="KW-0479">Metal-binding</keyword>
<sequence length="162" mass="17788">MRVYGVVDDSIVDGPGFRLAVFAQGCPHGCPGCHNPESHAPDGGTLRDTDEIVGLIDANPLLDGITLTGGEPFMQSEACLELSRAAHARGLNVWCYTGYEYEQLLEREDARALLDDVDVLVDGPFLLGERSLELRFRGSRNQRVIDMRATRERGEVVLVEGM</sequence>
<evidence type="ECO:0000256" key="6">
    <source>
        <dbReference type="ARBA" id="ARBA00022691"/>
    </source>
</evidence>
<dbReference type="AlphaFoldDB" id="A0A9D1LQE2"/>
<keyword evidence="5" id="KW-0004">4Fe-4S</keyword>
<dbReference type="PIRSF" id="PIRSF000368">
    <property type="entry name" value="NrdG"/>
    <property type="match status" value="1"/>
</dbReference>
<dbReference type="PANTHER" id="PTHR30352:SF2">
    <property type="entry name" value="ANAEROBIC RIBONUCLEOSIDE-TRIPHOSPHATE REDUCTASE-ACTIVATING PROTEIN"/>
    <property type="match status" value="1"/>
</dbReference>
<evidence type="ECO:0000256" key="1">
    <source>
        <dbReference type="ARBA" id="ARBA00001966"/>
    </source>
</evidence>
<comment type="cofactor">
    <cofactor evidence="1">
        <name>[4Fe-4S] cluster</name>
        <dbReference type="ChEBI" id="CHEBI:49883"/>
    </cofactor>
</comment>
<dbReference type="CDD" id="cd01335">
    <property type="entry name" value="Radical_SAM"/>
    <property type="match status" value="1"/>
</dbReference>